<keyword evidence="3" id="KW-1185">Reference proteome</keyword>
<evidence type="ECO:0000256" key="1">
    <source>
        <dbReference type="SAM" id="MobiDB-lite"/>
    </source>
</evidence>
<dbReference type="EMBL" id="ML986502">
    <property type="protein sequence ID" value="KAF2274483.1"/>
    <property type="molecule type" value="Genomic_DNA"/>
</dbReference>
<feature type="region of interest" description="Disordered" evidence="1">
    <location>
        <begin position="48"/>
        <end position="102"/>
    </location>
</feature>
<gene>
    <name evidence="2" type="ORF">EI97DRAFT_100720</name>
</gene>
<sequence>MLTKPSEQMEVHNGSCNCIRRTETAGGACGQCPRHVNTDDYFIIPSTRETSHTLSPSATPEELALGDLMRPSSPLEQPPHPNRRGARPAMPPFGSGVITPPGEPRRLVLYGVADKSIPYPAVFAVGSWRSTQVDPKADRSGADQSSVEK</sequence>
<accession>A0A6A6JE84</accession>
<name>A0A6A6JE84_WESOR</name>
<proteinExistence type="predicted"/>
<evidence type="ECO:0000313" key="2">
    <source>
        <dbReference type="EMBL" id="KAF2274483.1"/>
    </source>
</evidence>
<feature type="region of interest" description="Disordered" evidence="1">
    <location>
        <begin position="128"/>
        <end position="149"/>
    </location>
</feature>
<reference evidence="2" key="1">
    <citation type="journal article" date="2020" name="Stud. Mycol.">
        <title>101 Dothideomycetes genomes: a test case for predicting lifestyles and emergence of pathogens.</title>
        <authorList>
            <person name="Haridas S."/>
            <person name="Albert R."/>
            <person name="Binder M."/>
            <person name="Bloem J."/>
            <person name="Labutti K."/>
            <person name="Salamov A."/>
            <person name="Andreopoulos B."/>
            <person name="Baker S."/>
            <person name="Barry K."/>
            <person name="Bills G."/>
            <person name="Bluhm B."/>
            <person name="Cannon C."/>
            <person name="Castanera R."/>
            <person name="Culley D."/>
            <person name="Daum C."/>
            <person name="Ezra D."/>
            <person name="Gonzalez J."/>
            <person name="Henrissat B."/>
            <person name="Kuo A."/>
            <person name="Liang C."/>
            <person name="Lipzen A."/>
            <person name="Lutzoni F."/>
            <person name="Magnuson J."/>
            <person name="Mondo S."/>
            <person name="Nolan M."/>
            <person name="Ohm R."/>
            <person name="Pangilinan J."/>
            <person name="Park H.-J."/>
            <person name="Ramirez L."/>
            <person name="Alfaro M."/>
            <person name="Sun H."/>
            <person name="Tritt A."/>
            <person name="Yoshinaga Y."/>
            <person name="Zwiers L.-H."/>
            <person name="Turgeon B."/>
            <person name="Goodwin S."/>
            <person name="Spatafora J."/>
            <person name="Crous P."/>
            <person name="Grigoriev I."/>
        </authorList>
    </citation>
    <scope>NUCLEOTIDE SEQUENCE</scope>
    <source>
        <strain evidence="2">CBS 379.55</strain>
    </source>
</reference>
<organism evidence="2 3">
    <name type="scientific">Westerdykella ornata</name>
    <dbReference type="NCBI Taxonomy" id="318751"/>
    <lineage>
        <taxon>Eukaryota</taxon>
        <taxon>Fungi</taxon>
        <taxon>Dikarya</taxon>
        <taxon>Ascomycota</taxon>
        <taxon>Pezizomycotina</taxon>
        <taxon>Dothideomycetes</taxon>
        <taxon>Pleosporomycetidae</taxon>
        <taxon>Pleosporales</taxon>
        <taxon>Sporormiaceae</taxon>
        <taxon>Westerdykella</taxon>
    </lineage>
</organism>
<dbReference type="RefSeq" id="XP_033652022.1">
    <property type="nucleotide sequence ID" value="XM_033792874.1"/>
</dbReference>
<dbReference type="AlphaFoldDB" id="A0A6A6JE84"/>
<dbReference type="Proteomes" id="UP000800097">
    <property type="component" value="Unassembled WGS sequence"/>
</dbReference>
<protein>
    <submittedName>
        <fullName evidence="2">Uncharacterized protein</fullName>
    </submittedName>
</protein>
<dbReference type="GeneID" id="54546049"/>
<evidence type="ECO:0000313" key="3">
    <source>
        <dbReference type="Proteomes" id="UP000800097"/>
    </source>
</evidence>
<feature type="compositionally biased region" description="Basic and acidic residues" evidence="1">
    <location>
        <begin position="135"/>
        <end position="149"/>
    </location>
</feature>